<feature type="binding site" evidence="12">
    <location>
        <begin position="158"/>
        <end position="167"/>
    </location>
    <ligand>
        <name>FMN</name>
        <dbReference type="ChEBI" id="CHEBI:58210"/>
    </ligand>
</feature>
<dbReference type="InterPro" id="IPR001433">
    <property type="entry name" value="OxRdtase_FAD/NAD-bd"/>
</dbReference>
<evidence type="ECO:0000259" key="13">
    <source>
        <dbReference type="PROSITE" id="PS50902"/>
    </source>
</evidence>
<dbReference type="InterPro" id="IPR017927">
    <property type="entry name" value="FAD-bd_FR_type"/>
</dbReference>
<dbReference type="Gene3D" id="1.20.990.10">
    <property type="entry name" value="NADPH-cytochrome p450 Reductase, Chain A, domain 3"/>
    <property type="match status" value="1"/>
</dbReference>
<gene>
    <name evidence="15" type="ORF">FRZ54_07055</name>
</gene>
<keyword evidence="6 12" id="KW-0274">FAD</keyword>
<dbReference type="GO" id="GO:0005829">
    <property type="term" value="C:cytosol"/>
    <property type="evidence" value="ECO:0007669"/>
    <property type="project" value="TreeGrafter"/>
</dbReference>
<feature type="domain" description="Flavodoxin-like" evidence="13">
    <location>
        <begin position="69"/>
        <end position="207"/>
    </location>
</feature>
<keyword evidence="16" id="KW-1185">Reference proteome</keyword>
<sequence>MNWETGLKRGPFSDQQVKTLNELLPGMDYGQVQWLSGFLSGVSSASDDPPIQAAPGSGLRLLSNDGEPVWILYGTHTGNSERLAKLSAKRIEDLGIAAKVSDMGSFKVKELRNIKRLLIIVSTHGIGEPPIQASELYEYLHGSKAPELKQLEYSVLALGDTAYTKFCQTGKDFDGILARLGAQRICERVDCDVDFEDDYTRWMEGNLAAIASSFQSGNVPAVPIQPAISGKASPVYDRKHPFGATVSKKINLNGRHSSKETIHLELDLSNSGLRYEPGDSLGVYASNANRLIEPVLNTLHFTGEELVDTYLGKKTLLEALTTDYELTPLTSISLNRYAELTGSTRLGKILNDNTAVVEYLYGRDLFDLIREVPFKMAPEVFISLLRKNSPRMYSIASSQDAVDDEVHILASVVRYEAYGRYKEGHCTSFLAGRISEDDQLQVFVDANSRFKLPLDPDMPVIMVGAGTGVAPYRAFIQQRGIQDAPGKSWLFFGERNFTTDFYYQTEWLQYLKEGTLTRADVAFSRDQAKKVYVQHRMLEQGRELFKWLEEGAHFYVCGDAQKMAKDVDHALKEIIQTQGGMTREKAEEYVKCLQVTDRYQADIY</sequence>
<dbReference type="Pfam" id="PF00667">
    <property type="entry name" value="FAD_binding_1"/>
    <property type="match status" value="1"/>
</dbReference>
<name>A0A5B8V4I8_9SPHI</name>
<proteinExistence type="predicted"/>
<evidence type="ECO:0000256" key="4">
    <source>
        <dbReference type="ARBA" id="ARBA00022630"/>
    </source>
</evidence>
<feature type="binding site" evidence="12">
    <location>
        <begin position="391"/>
        <end position="394"/>
    </location>
    <ligand>
        <name>FAD</name>
        <dbReference type="ChEBI" id="CHEBI:57692"/>
    </ligand>
</feature>
<dbReference type="FunFam" id="3.40.50.80:FF:000001">
    <property type="entry name" value="NADPH--cytochrome P450 reductase 1"/>
    <property type="match status" value="1"/>
</dbReference>
<dbReference type="InterPro" id="IPR010199">
    <property type="entry name" value="CysJ"/>
</dbReference>
<dbReference type="SUPFAM" id="SSF63380">
    <property type="entry name" value="Riboflavin synthase domain-like"/>
    <property type="match status" value="1"/>
</dbReference>
<dbReference type="InterPro" id="IPR001709">
    <property type="entry name" value="Flavoprot_Pyr_Nucl_cyt_Rdtase"/>
</dbReference>
<accession>A0A5B8V4I8</accession>
<evidence type="ECO:0000313" key="16">
    <source>
        <dbReference type="Proteomes" id="UP000321479"/>
    </source>
</evidence>
<dbReference type="AlphaFoldDB" id="A0A5B8V4I8"/>
<evidence type="ECO:0000256" key="7">
    <source>
        <dbReference type="ARBA" id="ARBA00022857"/>
    </source>
</evidence>
<evidence type="ECO:0000256" key="9">
    <source>
        <dbReference type="ARBA" id="ARBA00023002"/>
    </source>
</evidence>
<comment type="catalytic activity">
    <reaction evidence="11">
        <text>hydrogen sulfide + 3 NADP(+) + 3 H2O = sulfite + 3 NADPH + 4 H(+)</text>
        <dbReference type="Rhea" id="RHEA:13801"/>
        <dbReference type="ChEBI" id="CHEBI:15377"/>
        <dbReference type="ChEBI" id="CHEBI:15378"/>
        <dbReference type="ChEBI" id="CHEBI:17359"/>
        <dbReference type="ChEBI" id="CHEBI:29919"/>
        <dbReference type="ChEBI" id="CHEBI:57783"/>
        <dbReference type="ChEBI" id="CHEBI:58349"/>
        <dbReference type="EC" id="1.8.1.2"/>
    </reaction>
</comment>
<dbReference type="GO" id="GO:0050660">
    <property type="term" value="F:flavin adenine dinucleotide binding"/>
    <property type="evidence" value="ECO:0007669"/>
    <property type="project" value="InterPro"/>
</dbReference>
<dbReference type="InterPro" id="IPR029039">
    <property type="entry name" value="Flavoprotein-like_sf"/>
</dbReference>
<dbReference type="PIRSF" id="PIRSF000207">
    <property type="entry name" value="SiR-FP_CysJ"/>
    <property type="match status" value="1"/>
</dbReference>
<dbReference type="PRINTS" id="PR00369">
    <property type="entry name" value="FLAVODOXIN"/>
</dbReference>
<dbReference type="EMBL" id="CP042436">
    <property type="protein sequence ID" value="QEC65621.1"/>
    <property type="molecule type" value="Genomic_DNA"/>
</dbReference>
<feature type="binding site" evidence="12">
    <location>
        <begin position="524"/>
        <end position="525"/>
    </location>
    <ligand>
        <name>NADP(+)</name>
        <dbReference type="ChEBI" id="CHEBI:58349"/>
    </ligand>
</feature>
<dbReference type="GO" id="GO:0004783">
    <property type="term" value="F:sulfite reductase (NADPH) activity"/>
    <property type="evidence" value="ECO:0007669"/>
    <property type="project" value="UniProtKB-EC"/>
</dbReference>
<evidence type="ECO:0000256" key="5">
    <source>
        <dbReference type="ARBA" id="ARBA00022643"/>
    </source>
</evidence>
<keyword evidence="8" id="KW-0249">Electron transport</keyword>
<dbReference type="Pfam" id="PF00175">
    <property type="entry name" value="NAD_binding_1"/>
    <property type="match status" value="1"/>
</dbReference>
<keyword evidence="2" id="KW-0813">Transport</keyword>
<dbReference type="InterPro" id="IPR001094">
    <property type="entry name" value="Flavdoxin-like"/>
</dbReference>
<evidence type="ECO:0000256" key="12">
    <source>
        <dbReference type="PIRSR" id="PIRSR000207-1"/>
    </source>
</evidence>
<evidence type="ECO:0000256" key="6">
    <source>
        <dbReference type="ARBA" id="ARBA00022827"/>
    </source>
</evidence>
<keyword evidence="4" id="KW-0285">Flavoprotein</keyword>
<comment type="cofactor">
    <cofactor evidence="12">
        <name>FAD</name>
        <dbReference type="ChEBI" id="CHEBI:57692"/>
    </cofactor>
    <text evidence="12">Binds 1 FAD per subunit.</text>
</comment>
<dbReference type="InterPro" id="IPR039261">
    <property type="entry name" value="FNR_nucleotide-bd"/>
</dbReference>
<protein>
    <recommendedName>
        <fullName evidence="1">assimilatory sulfite reductase (NADPH)</fullName>
        <ecNumber evidence="1">1.8.1.2</ecNumber>
    </recommendedName>
</protein>
<organism evidence="15 16">
    <name type="scientific">Mucilaginibacter ginsenosidivorans</name>
    <dbReference type="NCBI Taxonomy" id="398053"/>
    <lineage>
        <taxon>Bacteria</taxon>
        <taxon>Pseudomonadati</taxon>
        <taxon>Bacteroidota</taxon>
        <taxon>Sphingobacteriia</taxon>
        <taxon>Sphingobacteriales</taxon>
        <taxon>Sphingobacteriaceae</taxon>
        <taxon>Mucilaginibacter</taxon>
    </lineage>
</organism>
<keyword evidence="9 15" id="KW-0560">Oxidoreductase</keyword>
<dbReference type="KEGG" id="mgin:FRZ54_07055"/>
<feature type="binding site" evidence="12">
    <location>
        <position position="327"/>
    </location>
    <ligand>
        <name>FAD</name>
        <dbReference type="ChEBI" id="CHEBI:57692"/>
    </ligand>
</feature>
<evidence type="ECO:0000256" key="10">
    <source>
        <dbReference type="ARBA" id="ARBA00023192"/>
    </source>
</evidence>
<evidence type="ECO:0000256" key="8">
    <source>
        <dbReference type="ARBA" id="ARBA00022982"/>
    </source>
</evidence>
<dbReference type="CDD" id="cd06199">
    <property type="entry name" value="SiR"/>
    <property type="match status" value="1"/>
</dbReference>
<feature type="binding site" evidence="12">
    <location>
        <begin position="122"/>
        <end position="125"/>
    </location>
    <ligand>
        <name>FMN</name>
        <dbReference type="ChEBI" id="CHEBI:58210"/>
    </ligand>
</feature>
<keyword evidence="10" id="KW-0198">Cysteine biosynthesis</keyword>
<dbReference type="InterPro" id="IPR023173">
    <property type="entry name" value="NADPH_Cyt_P450_Rdtase_alpha"/>
</dbReference>
<keyword evidence="7 12" id="KW-0521">NADP</keyword>
<dbReference type="SUPFAM" id="SSF52218">
    <property type="entry name" value="Flavoproteins"/>
    <property type="match status" value="1"/>
</dbReference>
<dbReference type="InterPro" id="IPR003097">
    <property type="entry name" value="CysJ-like_FAD-binding"/>
</dbReference>
<evidence type="ECO:0000256" key="11">
    <source>
        <dbReference type="ARBA" id="ARBA00052219"/>
    </source>
</evidence>
<dbReference type="EC" id="1.8.1.2" evidence="1"/>
<dbReference type="Gene3D" id="3.40.50.80">
    <property type="entry name" value="Nucleotide-binding domain of ferredoxin-NADP reductase (FNR) module"/>
    <property type="match status" value="1"/>
</dbReference>
<dbReference type="Gene3D" id="2.40.30.10">
    <property type="entry name" value="Translation factors"/>
    <property type="match status" value="1"/>
</dbReference>
<evidence type="ECO:0000259" key="14">
    <source>
        <dbReference type="PROSITE" id="PS51384"/>
    </source>
</evidence>
<reference evidence="15 16" key="1">
    <citation type="journal article" date="2017" name="Curr. Microbiol.">
        <title>Mucilaginibacter ginsenosidivorans sp. nov., Isolated from Soil of Ginseng Field.</title>
        <authorList>
            <person name="Kim M.M."/>
            <person name="Siddiqi M.Z."/>
            <person name="Im W.T."/>
        </authorList>
    </citation>
    <scope>NUCLEOTIDE SEQUENCE [LARGE SCALE GENOMIC DNA]</scope>
    <source>
        <strain evidence="15 16">Gsoil 3017</strain>
    </source>
</reference>
<dbReference type="OrthoDB" id="9789468at2"/>
<keyword evidence="5 12" id="KW-0288">FMN</keyword>
<dbReference type="SUPFAM" id="SSF52343">
    <property type="entry name" value="Ferredoxin reductase-like, C-terminal NADP-linked domain"/>
    <property type="match status" value="1"/>
</dbReference>
<evidence type="ECO:0000313" key="15">
    <source>
        <dbReference type="EMBL" id="QEC65621.1"/>
    </source>
</evidence>
<feature type="binding site" evidence="12">
    <location>
        <position position="566"/>
    </location>
    <ligand>
        <name>NADP(+)</name>
        <dbReference type="ChEBI" id="CHEBI:58349"/>
    </ligand>
</feature>
<dbReference type="PANTHER" id="PTHR19384">
    <property type="entry name" value="NITRIC OXIDE SYNTHASE-RELATED"/>
    <property type="match status" value="1"/>
</dbReference>
<dbReference type="InterPro" id="IPR017938">
    <property type="entry name" value="Riboflavin_synthase-like_b-brl"/>
</dbReference>
<dbReference type="PROSITE" id="PS50902">
    <property type="entry name" value="FLAVODOXIN_LIKE"/>
    <property type="match status" value="1"/>
</dbReference>
<dbReference type="Proteomes" id="UP000321479">
    <property type="component" value="Chromosome"/>
</dbReference>
<dbReference type="GO" id="GO:0019344">
    <property type="term" value="P:cysteine biosynthetic process"/>
    <property type="evidence" value="ECO:0007669"/>
    <property type="project" value="UniProtKB-KW"/>
</dbReference>
<dbReference type="InterPro" id="IPR008254">
    <property type="entry name" value="Flavodoxin/NO_synth"/>
</dbReference>
<dbReference type="Pfam" id="PF00258">
    <property type="entry name" value="Flavodoxin_1"/>
    <property type="match status" value="1"/>
</dbReference>
<evidence type="ECO:0000256" key="3">
    <source>
        <dbReference type="ARBA" id="ARBA00022605"/>
    </source>
</evidence>
<dbReference type="GO" id="GO:0010181">
    <property type="term" value="F:FMN binding"/>
    <property type="evidence" value="ECO:0007669"/>
    <property type="project" value="InterPro"/>
</dbReference>
<feature type="binding site" evidence="12">
    <location>
        <begin position="530"/>
        <end position="534"/>
    </location>
    <ligand>
        <name>NADP(+)</name>
        <dbReference type="ChEBI" id="CHEBI:58349"/>
    </ligand>
</feature>
<evidence type="ECO:0000256" key="2">
    <source>
        <dbReference type="ARBA" id="ARBA00022448"/>
    </source>
</evidence>
<dbReference type="PANTHER" id="PTHR19384:SF128">
    <property type="entry name" value="NADPH OXIDOREDUCTASE A"/>
    <property type="match status" value="1"/>
</dbReference>
<dbReference type="PRINTS" id="PR00371">
    <property type="entry name" value="FPNCR"/>
</dbReference>
<comment type="cofactor">
    <cofactor evidence="12">
        <name>FMN</name>
        <dbReference type="ChEBI" id="CHEBI:58210"/>
    </cofactor>
    <text evidence="12">Binds 1 FMN per subunit.</text>
</comment>
<feature type="binding site" evidence="12">
    <location>
        <position position="604"/>
    </location>
    <ligand>
        <name>FAD</name>
        <dbReference type="ChEBI" id="CHEBI:57692"/>
    </ligand>
</feature>
<dbReference type="NCBIfam" id="TIGR01931">
    <property type="entry name" value="cysJ"/>
    <property type="match status" value="1"/>
</dbReference>
<evidence type="ECO:0000256" key="1">
    <source>
        <dbReference type="ARBA" id="ARBA00012604"/>
    </source>
</evidence>
<keyword evidence="3" id="KW-0028">Amino-acid biosynthesis</keyword>
<feature type="domain" description="FAD-binding FR-type" evidence="14">
    <location>
        <begin position="239"/>
        <end position="453"/>
    </location>
</feature>
<feature type="binding site" evidence="12">
    <location>
        <position position="415"/>
    </location>
    <ligand>
        <name>FAD</name>
        <dbReference type="ChEBI" id="CHEBI:57692"/>
    </ligand>
</feature>
<dbReference type="Gene3D" id="3.40.50.360">
    <property type="match status" value="1"/>
</dbReference>
<dbReference type="PROSITE" id="PS51384">
    <property type="entry name" value="FAD_FR"/>
    <property type="match status" value="1"/>
</dbReference>